<organism evidence="1 2">
    <name type="scientific">Panagrolaimus sp. PS1159</name>
    <dbReference type="NCBI Taxonomy" id="55785"/>
    <lineage>
        <taxon>Eukaryota</taxon>
        <taxon>Metazoa</taxon>
        <taxon>Ecdysozoa</taxon>
        <taxon>Nematoda</taxon>
        <taxon>Chromadorea</taxon>
        <taxon>Rhabditida</taxon>
        <taxon>Tylenchina</taxon>
        <taxon>Panagrolaimomorpha</taxon>
        <taxon>Panagrolaimoidea</taxon>
        <taxon>Panagrolaimidae</taxon>
        <taxon>Panagrolaimus</taxon>
    </lineage>
</organism>
<evidence type="ECO:0000313" key="2">
    <source>
        <dbReference type="WBParaSite" id="PS1159_v2.g595.t1"/>
    </source>
</evidence>
<sequence>MEKADYFEQCRKKTFDNLYKVGDIVVLEKIDNIPQFGRIYIKNIDGSCGVTKLQTIRFDERKYCYETSPTANVMSAHPKTFYINESMRLYHSKYVRLPFAIP</sequence>
<dbReference type="WBParaSite" id="PS1159_v2.g595.t1">
    <property type="protein sequence ID" value="PS1159_v2.g595.t1"/>
    <property type="gene ID" value="PS1159_v2.g595"/>
</dbReference>
<protein>
    <submittedName>
        <fullName evidence="2">Uncharacterized protein</fullName>
    </submittedName>
</protein>
<reference evidence="2" key="1">
    <citation type="submission" date="2022-11" db="UniProtKB">
        <authorList>
            <consortium name="WormBaseParasite"/>
        </authorList>
    </citation>
    <scope>IDENTIFICATION</scope>
</reference>
<name>A0AC35GKC9_9BILA</name>
<dbReference type="Proteomes" id="UP000887580">
    <property type="component" value="Unplaced"/>
</dbReference>
<proteinExistence type="predicted"/>
<evidence type="ECO:0000313" key="1">
    <source>
        <dbReference type="Proteomes" id="UP000887580"/>
    </source>
</evidence>
<accession>A0AC35GKC9</accession>